<feature type="domain" description="Erythromycin biosynthesis protein CIII-like N-terminal" evidence="5">
    <location>
        <begin position="22"/>
        <end position="240"/>
    </location>
</feature>
<keyword evidence="7" id="KW-1185">Reference proteome</keyword>
<sequence length="406" mass="42965">MRILATVSGWPAHYFPMVPLGWALRAAGHELRVACAPGQAAAVRTAGLAAVPVLGELDMVYMARFANLWLARAGAWPYPWAPLHPETGEPVDPSTFDLDGYAETAKRHIARQTETSFDAAIGYTRRWRPDLILHDRLSAEGLLAAKVAGIPAVAHLWGPVGTDERAAELYPLPVDYTRAFPRHGAGMLDADAITHVVDPCPSGLTPPVRGIRIDMRYLPYNGPGAAPELPPAGRRPRVCVVWSNSMSRMYGRGAYLVPRIVAALAELDVEVLLPVHPDDRAALGELPPRVRLLDQAPLHLLLPGCAAVVHHGGAGCAMTAVDAGTPQLALPFGPEQRAIGARLAAAGAGLGIAGHEATRAQIRDAVQALLSTPRHSAAAAELAAASRSRPTPADVVRVLATLTTAT</sequence>
<dbReference type="InterPro" id="IPR048284">
    <property type="entry name" value="EryCIII-like_N"/>
</dbReference>
<keyword evidence="2" id="KW-0328">Glycosyltransferase</keyword>
<organism evidence="6 7">
    <name type="scientific">Actinoplanes nipponensis</name>
    <dbReference type="NCBI Taxonomy" id="135950"/>
    <lineage>
        <taxon>Bacteria</taxon>
        <taxon>Bacillati</taxon>
        <taxon>Actinomycetota</taxon>
        <taxon>Actinomycetes</taxon>
        <taxon>Micromonosporales</taxon>
        <taxon>Micromonosporaceae</taxon>
        <taxon>Actinoplanes</taxon>
    </lineage>
</organism>
<proteinExistence type="inferred from homology"/>
<evidence type="ECO:0000313" key="7">
    <source>
        <dbReference type="Proteomes" id="UP000647172"/>
    </source>
</evidence>
<dbReference type="AlphaFoldDB" id="A0A919JAH2"/>
<evidence type="ECO:0000256" key="1">
    <source>
        <dbReference type="ARBA" id="ARBA00006962"/>
    </source>
</evidence>
<dbReference type="InterPro" id="IPR002213">
    <property type="entry name" value="UDP_glucos_trans"/>
</dbReference>
<dbReference type="GO" id="GO:0017000">
    <property type="term" value="P:antibiotic biosynthetic process"/>
    <property type="evidence" value="ECO:0007669"/>
    <property type="project" value="UniProtKB-ARBA"/>
</dbReference>
<evidence type="ECO:0000256" key="2">
    <source>
        <dbReference type="ARBA" id="ARBA00022676"/>
    </source>
</evidence>
<name>A0A919JAH2_9ACTN</name>
<dbReference type="PANTHER" id="PTHR48050:SF13">
    <property type="entry name" value="STEROL 3-BETA-GLUCOSYLTRANSFERASE UGT80A2"/>
    <property type="match status" value="1"/>
</dbReference>
<dbReference type="EMBL" id="BOMQ01000011">
    <property type="protein sequence ID" value="GIE47384.1"/>
    <property type="molecule type" value="Genomic_DNA"/>
</dbReference>
<keyword evidence="3 6" id="KW-0808">Transferase</keyword>
<comment type="caution">
    <text evidence="6">The sequence shown here is derived from an EMBL/GenBank/DDBJ whole genome shotgun (WGS) entry which is preliminary data.</text>
</comment>
<gene>
    <name evidence="6" type="ORF">Ani05nite_09180</name>
</gene>
<dbReference type="Proteomes" id="UP000647172">
    <property type="component" value="Unassembled WGS sequence"/>
</dbReference>
<accession>A0A919JAH2</accession>
<evidence type="ECO:0000256" key="3">
    <source>
        <dbReference type="ARBA" id="ARBA00022679"/>
    </source>
</evidence>
<dbReference type="Pfam" id="PF21036">
    <property type="entry name" value="EryCIII-like_N"/>
    <property type="match status" value="1"/>
</dbReference>
<dbReference type="CDD" id="cd03784">
    <property type="entry name" value="GT1_Gtf-like"/>
    <property type="match status" value="1"/>
</dbReference>
<evidence type="ECO:0000259" key="4">
    <source>
        <dbReference type="Pfam" id="PF06722"/>
    </source>
</evidence>
<dbReference type="PANTHER" id="PTHR48050">
    <property type="entry name" value="STEROL 3-BETA-GLUCOSYLTRANSFERASE"/>
    <property type="match status" value="1"/>
</dbReference>
<evidence type="ECO:0000259" key="5">
    <source>
        <dbReference type="Pfam" id="PF21036"/>
    </source>
</evidence>
<dbReference type="InterPro" id="IPR050426">
    <property type="entry name" value="Glycosyltransferase_28"/>
</dbReference>
<feature type="domain" description="Erythromycin biosynthesis protein CIII-like C-terminal" evidence="4">
    <location>
        <begin position="260"/>
        <end position="401"/>
    </location>
</feature>
<dbReference type="GO" id="GO:0016758">
    <property type="term" value="F:hexosyltransferase activity"/>
    <property type="evidence" value="ECO:0007669"/>
    <property type="project" value="UniProtKB-ARBA"/>
</dbReference>
<dbReference type="GO" id="GO:0008194">
    <property type="term" value="F:UDP-glycosyltransferase activity"/>
    <property type="evidence" value="ECO:0007669"/>
    <property type="project" value="InterPro"/>
</dbReference>
<protein>
    <submittedName>
        <fullName evidence="6">Glycosyl transferase</fullName>
    </submittedName>
</protein>
<reference evidence="6" key="1">
    <citation type="submission" date="2021-01" db="EMBL/GenBank/DDBJ databases">
        <title>Whole genome shotgun sequence of Actinoplanes nipponensis NBRC 14063.</title>
        <authorList>
            <person name="Komaki H."/>
            <person name="Tamura T."/>
        </authorList>
    </citation>
    <scope>NUCLEOTIDE SEQUENCE</scope>
    <source>
        <strain evidence="6">NBRC 14063</strain>
    </source>
</reference>
<comment type="similarity">
    <text evidence="1">Belongs to the glycosyltransferase 28 family.</text>
</comment>
<dbReference type="SUPFAM" id="SSF53756">
    <property type="entry name" value="UDP-Glycosyltransferase/glycogen phosphorylase"/>
    <property type="match status" value="1"/>
</dbReference>
<dbReference type="RefSeq" id="WP_203765407.1">
    <property type="nucleotide sequence ID" value="NZ_BAAAYJ010000064.1"/>
</dbReference>
<dbReference type="Gene3D" id="3.40.50.2000">
    <property type="entry name" value="Glycogen Phosphorylase B"/>
    <property type="match status" value="2"/>
</dbReference>
<dbReference type="InterPro" id="IPR010610">
    <property type="entry name" value="EryCIII-like_C"/>
</dbReference>
<dbReference type="Pfam" id="PF06722">
    <property type="entry name" value="EryCIII-like_C"/>
    <property type="match status" value="1"/>
</dbReference>
<evidence type="ECO:0000313" key="6">
    <source>
        <dbReference type="EMBL" id="GIE47384.1"/>
    </source>
</evidence>